<evidence type="ECO:0000313" key="2">
    <source>
        <dbReference type="EMBL" id="KAJ6262960.1"/>
    </source>
</evidence>
<feature type="compositionally biased region" description="Polar residues" evidence="1">
    <location>
        <begin position="481"/>
        <end position="496"/>
    </location>
</feature>
<feature type="compositionally biased region" description="Basic residues" evidence="1">
    <location>
        <begin position="254"/>
        <end position="264"/>
    </location>
</feature>
<dbReference type="Proteomes" id="UP001221413">
    <property type="component" value="Unassembled WGS sequence"/>
</dbReference>
<feature type="compositionally biased region" description="Basic and acidic residues" evidence="1">
    <location>
        <begin position="39"/>
        <end position="48"/>
    </location>
</feature>
<feature type="compositionally biased region" description="Polar residues" evidence="1">
    <location>
        <begin position="547"/>
        <end position="558"/>
    </location>
</feature>
<dbReference type="AlphaFoldDB" id="A0AAD6NM25"/>
<feature type="compositionally biased region" description="Basic and acidic residues" evidence="1">
    <location>
        <begin position="497"/>
        <end position="507"/>
    </location>
</feature>
<feature type="compositionally biased region" description="Polar residues" evidence="1">
    <location>
        <begin position="407"/>
        <end position="429"/>
    </location>
</feature>
<accession>A0AAD6NM25</accession>
<feature type="compositionally biased region" description="Basic and acidic residues" evidence="1">
    <location>
        <begin position="285"/>
        <end position="301"/>
    </location>
</feature>
<feature type="compositionally biased region" description="Polar residues" evidence="1">
    <location>
        <begin position="345"/>
        <end position="382"/>
    </location>
</feature>
<evidence type="ECO:0000313" key="3">
    <source>
        <dbReference type="Proteomes" id="UP001221413"/>
    </source>
</evidence>
<feature type="compositionally biased region" description="Polar residues" evidence="1">
    <location>
        <begin position="567"/>
        <end position="581"/>
    </location>
</feature>
<evidence type="ECO:0000256" key="1">
    <source>
        <dbReference type="SAM" id="MobiDB-lite"/>
    </source>
</evidence>
<protein>
    <submittedName>
        <fullName evidence="2">Uncharacterized protein</fullName>
    </submittedName>
</protein>
<feature type="compositionally biased region" description="Basic and acidic residues" evidence="1">
    <location>
        <begin position="229"/>
        <end position="253"/>
    </location>
</feature>
<reference evidence="2" key="1">
    <citation type="submission" date="2023-01" db="EMBL/GenBank/DDBJ databases">
        <title>The chitinases involved in constricting ring structure development in the nematode-trapping fungus Drechslerella dactyloides.</title>
        <authorList>
            <person name="Wang R."/>
            <person name="Zhang L."/>
            <person name="Tang P."/>
            <person name="Li S."/>
            <person name="Liang L."/>
        </authorList>
    </citation>
    <scope>NUCLEOTIDE SEQUENCE</scope>
    <source>
        <strain evidence="2">YMF1.00031</strain>
    </source>
</reference>
<organism evidence="2 3">
    <name type="scientific">Drechslerella dactyloides</name>
    <name type="common">Nematode-trapping fungus</name>
    <name type="synonym">Arthrobotrys dactyloides</name>
    <dbReference type="NCBI Taxonomy" id="74499"/>
    <lineage>
        <taxon>Eukaryota</taxon>
        <taxon>Fungi</taxon>
        <taxon>Dikarya</taxon>
        <taxon>Ascomycota</taxon>
        <taxon>Pezizomycotina</taxon>
        <taxon>Orbiliomycetes</taxon>
        <taxon>Orbiliales</taxon>
        <taxon>Orbiliaceae</taxon>
        <taxon>Drechslerella</taxon>
    </lineage>
</organism>
<feature type="compositionally biased region" description="Basic and acidic residues" evidence="1">
    <location>
        <begin position="7"/>
        <end position="16"/>
    </location>
</feature>
<gene>
    <name evidence="2" type="ORF">Dda_1518</name>
</gene>
<feature type="region of interest" description="Disordered" evidence="1">
    <location>
        <begin position="1"/>
        <end position="56"/>
    </location>
</feature>
<feature type="compositionally biased region" description="Basic and acidic residues" evidence="1">
    <location>
        <begin position="200"/>
        <end position="217"/>
    </location>
</feature>
<keyword evidence="3" id="KW-1185">Reference proteome</keyword>
<sequence>MNAAIKHAVEQEENRRNLVRQAKKQARKDASKTTIGTKMYEKHAREKQQQGLNYDSPDTSIVYEGTLHCPKCFQDSMMEIPGRTSEGRIAYFSCMEQCAHACKLPVRLLRDKRTAEMWMIENTDPSWDLEPQPGEIPMHIADPDGYLSKVHSLPPGDPYDEQLDTYYIDDDDSRFLEANWSPEQIDDRSTTERIWYAEGGTREDPRKGPSSRRKDSWDSSSVNRYLQQPEDRDISGRSRHSQHPDDRRVDSRNNHSKYRPGPRTRNRDSDSSRSEYWISPRKISSHGDSRNRDRFSERDHTVGISSNSSSRRPESSRPPSRDLFSDRSDDRHYSGRNPYPKQVEKSISSDGSFSTHVPNRRTSNGNPFSNQANWDTPGPSSSSKHRDNVSTSSESGSSRETDWKVSTPRSTLRQIDNASNYGQSSSSRETGWRVPVAGPSSSSNHTTNRRNSNRGSPPKQSSRHFDERRDLGGGAPLERMVNTTDPMTSPNRNTHSNRPEVYDERTRSRTSHLSRVDDVSSNSNRTSHRDQLDSNRSISGRGRFPINVSTVPSNSAQLPYSDKTSDPRSSGRNGPSENLEQNLIFPADASSGRSDSFFRELAFRGGALI</sequence>
<comment type="caution">
    <text evidence="2">The sequence shown here is derived from an EMBL/GenBank/DDBJ whole genome shotgun (WGS) entry which is preliminary data.</text>
</comment>
<feature type="region of interest" description="Disordered" evidence="1">
    <location>
        <begin position="178"/>
        <end position="581"/>
    </location>
</feature>
<feature type="compositionally biased region" description="Basic and acidic residues" evidence="1">
    <location>
        <begin position="311"/>
        <end position="333"/>
    </location>
</feature>
<feature type="compositionally biased region" description="Basic residues" evidence="1">
    <location>
        <begin position="17"/>
        <end position="26"/>
    </location>
</feature>
<proteinExistence type="predicted"/>
<name>A0AAD6NM25_DREDA</name>
<dbReference type="EMBL" id="JAQGDS010000002">
    <property type="protein sequence ID" value="KAJ6262960.1"/>
    <property type="molecule type" value="Genomic_DNA"/>
</dbReference>